<evidence type="ECO:0000313" key="3">
    <source>
        <dbReference type="Proteomes" id="UP000249757"/>
    </source>
</evidence>
<dbReference type="EMBL" id="NRDI02000014">
    <property type="protein sequence ID" value="KAI1511236.1"/>
    <property type="molecule type" value="Genomic_DNA"/>
</dbReference>
<gene>
    <name evidence="2" type="ORF">Ptr86124_009640</name>
    <name evidence="1" type="ORF">PtrM4_040970</name>
</gene>
<dbReference type="Proteomes" id="UP000245464">
    <property type="component" value="Chromosome 10"/>
</dbReference>
<evidence type="ECO:0000313" key="2">
    <source>
        <dbReference type="EMBL" id="KAI1511236.1"/>
    </source>
</evidence>
<reference evidence="1" key="1">
    <citation type="journal article" date="2018" name="BMC Genomics">
        <title>Comparative genomics of the wheat fungal pathogen Pyrenophora tritici-repentis reveals chromosomal variations and genome plasticity.</title>
        <authorList>
            <person name="Moolhuijzen P."/>
            <person name="See P.T."/>
            <person name="Hane J.K."/>
            <person name="Shi G."/>
            <person name="Liu Z."/>
            <person name="Oliver R.P."/>
            <person name="Moffat C.S."/>
        </authorList>
    </citation>
    <scope>NUCLEOTIDE SEQUENCE [LARGE SCALE GENOMIC DNA]</scope>
    <source>
        <strain evidence="1">M4</strain>
    </source>
</reference>
<dbReference type="AlphaFoldDB" id="A0A316ZSH2"/>
<dbReference type="Proteomes" id="UP000249757">
    <property type="component" value="Unassembled WGS sequence"/>
</dbReference>
<comment type="caution">
    <text evidence="2">The sequence shown here is derived from an EMBL/GenBank/DDBJ whole genome shotgun (WGS) entry which is preliminary data.</text>
</comment>
<reference evidence="2" key="2">
    <citation type="submission" date="2021-05" db="EMBL/GenBank/DDBJ databases">
        <authorList>
            <person name="Moolhuijzen P.M."/>
            <person name="Moffat C.S."/>
        </authorList>
    </citation>
    <scope>NUCLEOTIDE SEQUENCE</scope>
    <source>
        <strain evidence="2">86-124</strain>
    </source>
</reference>
<keyword evidence="3" id="KW-1185">Reference proteome</keyword>
<reference evidence="3" key="4">
    <citation type="journal article" date="2022" name="Microb. Genom.">
        <title>A global pangenome for the wheat fungal pathogen Pyrenophora tritici-repentis and prediction of effector protein structural homology.</title>
        <authorList>
            <person name="Moolhuijzen P.M."/>
            <person name="See P.T."/>
            <person name="Shi G."/>
            <person name="Powell H.R."/>
            <person name="Cockram J."/>
            <person name="Jorgensen L.N."/>
            <person name="Benslimane H."/>
            <person name="Strelkov S.E."/>
            <person name="Turner J."/>
            <person name="Liu Z."/>
            <person name="Moffat C.S."/>
        </authorList>
    </citation>
    <scope>NUCLEOTIDE SEQUENCE [LARGE SCALE GENOMIC DNA]</scope>
</reference>
<sequence length="56" mass="6282">MEKSLRDRSDNSRYVLAPGLAAIYVNIYDSLLASADGKYDFFDKTRIALILALAKQ</sequence>
<dbReference type="EMBL" id="NQIK02000010">
    <property type="protein sequence ID" value="KAF7564663.1"/>
    <property type="molecule type" value="Genomic_DNA"/>
</dbReference>
<name>A0A316ZSH2_9PLEO</name>
<accession>A0A316ZSH2</accession>
<evidence type="ECO:0000313" key="1">
    <source>
        <dbReference type="EMBL" id="KAF7564663.1"/>
    </source>
</evidence>
<protein>
    <submittedName>
        <fullName evidence="2">Uncharacterized protein</fullName>
    </submittedName>
</protein>
<proteinExistence type="predicted"/>
<organism evidence="2 3">
    <name type="scientific">Pyrenophora tritici-repentis</name>
    <dbReference type="NCBI Taxonomy" id="45151"/>
    <lineage>
        <taxon>Eukaryota</taxon>
        <taxon>Fungi</taxon>
        <taxon>Dikarya</taxon>
        <taxon>Ascomycota</taxon>
        <taxon>Pezizomycotina</taxon>
        <taxon>Dothideomycetes</taxon>
        <taxon>Pleosporomycetidae</taxon>
        <taxon>Pleosporales</taxon>
        <taxon>Pleosporineae</taxon>
        <taxon>Pleosporaceae</taxon>
        <taxon>Pyrenophora</taxon>
    </lineage>
</organism>
<reference evidence="2" key="3">
    <citation type="journal article" date="2022" name="bioRxiv">
        <title>A global pangenome for the wheat fungal pathogen Pyrenophora tritici-repentis and prediction of effector protein structural homology.</title>
        <authorList>
            <person name="Moolhuijzen P."/>
            <person name="See P.T."/>
            <person name="Shi G."/>
            <person name="Powell H.R."/>
            <person name="Cockram J."/>
            <person name="Jorgensen L.N."/>
            <person name="Benslimane H."/>
            <person name="Strelkov S.E."/>
            <person name="Turner J."/>
            <person name="Liu Z."/>
            <person name="Moffat C.S."/>
        </authorList>
    </citation>
    <scope>NUCLEOTIDE SEQUENCE</scope>
    <source>
        <strain evidence="2">86-124</strain>
    </source>
</reference>